<dbReference type="Proteomes" id="UP000321436">
    <property type="component" value="Unassembled WGS sequence"/>
</dbReference>
<feature type="chain" id="PRO_5021983074" description="Secretion system C-terminal sorting domain-containing protein" evidence="1">
    <location>
        <begin position="23"/>
        <end position="298"/>
    </location>
</feature>
<reference evidence="3 4" key="1">
    <citation type="submission" date="2019-07" db="EMBL/GenBank/DDBJ databases">
        <title>Whole genome shotgun sequence of Chitinophaga cymbidii NBRC 109752.</title>
        <authorList>
            <person name="Hosoyama A."/>
            <person name="Uohara A."/>
            <person name="Ohji S."/>
            <person name="Ichikawa N."/>
        </authorList>
    </citation>
    <scope>NUCLEOTIDE SEQUENCE [LARGE SCALE GENOMIC DNA]</scope>
    <source>
        <strain evidence="3 4">NBRC 109752</strain>
    </source>
</reference>
<dbReference type="AlphaFoldDB" id="A0A512RJ24"/>
<evidence type="ECO:0000313" key="3">
    <source>
        <dbReference type="EMBL" id="GEP95713.1"/>
    </source>
</evidence>
<feature type="signal peptide" evidence="1">
    <location>
        <begin position="1"/>
        <end position="22"/>
    </location>
</feature>
<dbReference type="Pfam" id="PF18962">
    <property type="entry name" value="Por_Secre_tail"/>
    <property type="match status" value="1"/>
</dbReference>
<organism evidence="3 4">
    <name type="scientific">Chitinophaga cymbidii</name>
    <dbReference type="NCBI Taxonomy" id="1096750"/>
    <lineage>
        <taxon>Bacteria</taxon>
        <taxon>Pseudomonadati</taxon>
        <taxon>Bacteroidota</taxon>
        <taxon>Chitinophagia</taxon>
        <taxon>Chitinophagales</taxon>
        <taxon>Chitinophagaceae</taxon>
        <taxon>Chitinophaga</taxon>
    </lineage>
</organism>
<proteinExistence type="predicted"/>
<dbReference type="EMBL" id="BKAU01000001">
    <property type="protein sequence ID" value="GEP95713.1"/>
    <property type="molecule type" value="Genomic_DNA"/>
</dbReference>
<evidence type="ECO:0000256" key="1">
    <source>
        <dbReference type="SAM" id="SignalP"/>
    </source>
</evidence>
<evidence type="ECO:0000313" key="4">
    <source>
        <dbReference type="Proteomes" id="UP000321436"/>
    </source>
</evidence>
<gene>
    <name evidence="3" type="ORF">CCY01nite_19730</name>
</gene>
<protein>
    <recommendedName>
        <fullName evidence="2">Secretion system C-terminal sorting domain-containing protein</fullName>
    </recommendedName>
</protein>
<sequence length="298" mass="32790">MQIMKYLFLTFICLGWFHPAISQCTVDIGEDEFQPICYTPWGTYATMLAPWAIEEPGWTYSWSPAIGLDNPNTLNAMANPSATITYTLTVTAPGCGTFIGGTYRVEVMPNTPTITPTGPITHYYSDTNDVILTSNAPYGGWYKNGVLVQGCCDDTYTVNFSGSSNTTDYYRFYSPYSCNYWSNIIEVNYIGCGMCRVTTVNDKDSPAGPKDEKLKAIEELASIQLFPNPVSSRLTISSKSPITNIDITNISGAIVKKLDAGGATYYSFNVDELPGGYYICTLKTANGIKQIPFVVTKR</sequence>
<dbReference type="InterPro" id="IPR026444">
    <property type="entry name" value="Secre_tail"/>
</dbReference>
<keyword evidence="1" id="KW-0732">Signal</keyword>
<dbReference type="NCBIfam" id="TIGR04183">
    <property type="entry name" value="Por_Secre_tail"/>
    <property type="match status" value="1"/>
</dbReference>
<comment type="caution">
    <text evidence="3">The sequence shown here is derived from an EMBL/GenBank/DDBJ whole genome shotgun (WGS) entry which is preliminary data.</text>
</comment>
<feature type="domain" description="Secretion system C-terminal sorting" evidence="2">
    <location>
        <begin position="225"/>
        <end position="287"/>
    </location>
</feature>
<keyword evidence="4" id="KW-1185">Reference proteome</keyword>
<accession>A0A512RJ24</accession>
<evidence type="ECO:0000259" key="2">
    <source>
        <dbReference type="Pfam" id="PF18962"/>
    </source>
</evidence>
<name>A0A512RJ24_9BACT</name>